<dbReference type="Proteomes" id="UP001235939">
    <property type="component" value="Chromosome 01"/>
</dbReference>
<evidence type="ECO:0000313" key="3">
    <source>
        <dbReference type="Proteomes" id="UP001235939"/>
    </source>
</evidence>
<evidence type="ECO:0000256" key="1">
    <source>
        <dbReference type="ARBA" id="ARBA00023002"/>
    </source>
</evidence>
<name>A0ABY6JVU6_9ARAC</name>
<dbReference type="PANTHER" id="PTHR43658">
    <property type="entry name" value="SHORT-CHAIN DEHYDROGENASE/REDUCTASE"/>
    <property type="match status" value="1"/>
</dbReference>
<evidence type="ECO:0000313" key="2">
    <source>
        <dbReference type="EMBL" id="UYV60367.1"/>
    </source>
</evidence>
<dbReference type="EMBL" id="CP092863">
    <property type="protein sequence ID" value="UYV60367.1"/>
    <property type="molecule type" value="Genomic_DNA"/>
</dbReference>
<protein>
    <submittedName>
        <fullName evidence="2">DECR1</fullName>
    </submittedName>
</protein>
<dbReference type="PANTHER" id="PTHR43658:SF8">
    <property type="entry name" value="17-BETA-HYDROXYSTEROID DEHYDROGENASE 14-RELATED"/>
    <property type="match status" value="1"/>
</dbReference>
<dbReference type="CDD" id="cd05369">
    <property type="entry name" value="TER_DECR_SDR_a"/>
    <property type="match status" value="1"/>
</dbReference>
<sequence length="262" mass="28238">MAEMVSSLGGSVAIASRKLEVLKKTAEEITAKTKNKVVPIQCDVRDPLSVTAAVDQCQQELGLPSIVINNAAGNFISPLERLSPRAWTTIIDIVLNGTAFVTMDIGKRLIEAKQGAAFLAITTIYTSYGSGFVSPSAAAKSGVEKFYQSLASEWAQYGIRFNCIAPGGIYTEGAFSRLDPTGEFIQEGLKKVPTGRLGTVPELANLAAYLVSDYSSWMTGEVVRLDGGELPFSSSSFNMLRNLTPEMWNNIEAIIRGSKNKQ</sequence>
<gene>
    <name evidence="2" type="ORF">LAZ67_1000957</name>
</gene>
<dbReference type="InterPro" id="IPR002347">
    <property type="entry name" value="SDR_fam"/>
</dbReference>
<dbReference type="SUPFAM" id="SSF51735">
    <property type="entry name" value="NAD(P)-binding Rossmann-fold domains"/>
    <property type="match status" value="1"/>
</dbReference>
<dbReference type="Pfam" id="PF13561">
    <property type="entry name" value="adh_short_C2"/>
    <property type="match status" value="1"/>
</dbReference>
<keyword evidence="3" id="KW-1185">Reference proteome</keyword>
<dbReference type="Gene3D" id="3.40.50.720">
    <property type="entry name" value="NAD(P)-binding Rossmann-like Domain"/>
    <property type="match status" value="1"/>
</dbReference>
<dbReference type="PRINTS" id="PR00081">
    <property type="entry name" value="GDHRDH"/>
</dbReference>
<keyword evidence="1" id="KW-0560">Oxidoreductase</keyword>
<reference evidence="2 3" key="1">
    <citation type="submission" date="2022-01" db="EMBL/GenBank/DDBJ databases">
        <title>A chromosomal length assembly of Cordylochernes scorpioides.</title>
        <authorList>
            <person name="Zeh D."/>
            <person name="Zeh J."/>
        </authorList>
    </citation>
    <scope>NUCLEOTIDE SEQUENCE [LARGE SCALE GENOMIC DNA]</scope>
    <source>
        <strain evidence="2">IN4F17</strain>
        <tissue evidence="2">Whole Body</tissue>
    </source>
</reference>
<dbReference type="InterPro" id="IPR036291">
    <property type="entry name" value="NAD(P)-bd_dom_sf"/>
</dbReference>
<accession>A0ABY6JVU6</accession>
<organism evidence="2 3">
    <name type="scientific">Cordylochernes scorpioides</name>
    <dbReference type="NCBI Taxonomy" id="51811"/>
    <lineage>
        <taxon>Eukaryota</taxon>
        <taxon>Metazoa</taxon>
        <taxon>Ecdysozoa</taxon>
        <taxon>Arthropoda</taxon>
        <taxon>Chelicerata</taxon>
        <taxon>Arachnida</taxon>
        <taxon>Pseudoscorpiones</taxon>
        <taxon>Cheliferoidea</taxon>
        <taxon>Chernetidae</taxon>
        <taxon>Cordylochernes</taxon>
    </lineage>
</organism>
<proteinExistence type="predicted"/>